<dbReference type="Gramene" id="AET7Gv21253500.2">
    <property type="protein sequence ID" value="AET7Gv21253500.2"/>
    <property type="gene ID" value="AET7Gv21253500"/>
</dbReference>
<reference evidence="1" key="5">
    <citation type="journal article" date="2021" name="G3 (Bethesda)">
        <title>Aegilops tauschii genome assembly Aet v5.0 features greater sequence contiguity and improved annotation.</title>
        <authorList>
            <person name="Wang L."/>
            <person name="Zhu T."/>
            <person name="Rodriguez J.C."/>
            <person name="Deal K.R."/>
            <person name="Dubcovsky J."/>
            <person name="McGuire P.E."/>
            <person name="Lux T."/>
            <person name="Spannagl M."/>
            <person name="Mayer K.F.X."/>
            <person name="Baldrich P."/>
            <person name="Meyers B.C."/>
            <person name="Huo N."/>
            <person name="Gu Y.Q."/>
            <person name="Zhou H."/>
            <person name="Devos K.M."/>
            <person name="Bennetzen J.L."/>
            <person name="Unver T."/>
            <person name="Budak H."/>
            <person name="Gulick P.J."/>
            <person name="Galiba G."/>
            <person name="Kalapos B."/>
            <person name="Nelson D.R."/>
            <person name="Li P."/>
            <person name="You F.M."/>
            <person name="Luo M.C."/>
            <person name="Dvorak J."/>
        </authorList>
    </citation>
    <scope>NUCLEOTIDE SEQUENCE [LARGE SCALE GENOMIC DNA]</scope>
    <source>
        <strain evidence="1">cv. AL8/78</strain>
    </source>
</reference>
<dbReference type="Proteomes" id="UP000015105">
    <property type="component" value="Chromosome 7D"/>
</dbReference>
<reference evidence="2" key="1">
    <citation type="journal article" date="2014" name="Science">
        <title>Ancient hybridizations among the ancestral genomes of bread wheat.</title>
        <authorList>
            <consortium name="International Wheat Genome Sequencing Consortium,"/>
            <person name="Marcussen T."/>
            <person name="Sandve S.R."/>
            <person name="Heier L."/>
            <person name="Spannagl M."/>
            <person name="Pfeifer M."/>
            <person name="Jakobsen K.S."/>
            <person name="Wulff B.B."/>
            <person name="Steuernagel B."/>
            <person name="Mayer K.F."/>
            <person name="Olsen O.A."/>
        </authorList>
    </citation>
    <scope>NUCLEOTIDE SEQUENCE [LARGE SCALE GENOMIC DNA]</scope>
    <source>
        <strain evidence="2">cv. AL8/78</strain>
    </source>
</reference>
<reference evidence="1" key="3">
    <citation type="journal article" date="2017" name="Nature">
        <title>Genome sequence of the progenitor of the wheat D genome Aegilops tauschii.</title>
        <authorList>
            <person name="Luo M.C."/>
            <person name="Gu Y.Q."/>
            <person name="Puiu D."/>
            <person name="Wang H."/>
            <person name="Twardziok S.O."/>
            <person name="Deal K.R."/>
            <person name="Huo N."/>
            <person name="Zhu T."/>
            <person name="Wang L."/>
            <person name="Wang Y."/>
            <person name="McGuire P.E."/>
            <person name="Liu S."/>
            <person name="Long H."/>
            <person name="Ramasamy R.K."/>
            <person name="Rodriguez J.C."/>
            <person name="Van S.L."/>
            <person name="Yuan L."/>
            <person name="Wang Z."/>
            <person name="Xia Z."/>
            <person name="Xiao L."/>
            <person name="Anderson O.D."/>
            <person name="Ouyang S."/>
            <person name="Liang Y."/>
            <person name="Zimin A.V."/>
            <person name="Pertea G."/>
            <person name="Qi P."/>
            <person name="Bennetzen J.L."/>
            <person name="Dai X."/>
            <person name="Dawson M.W."/>
            <person name="Muller H.G."/>
            <person name="Kugler K."/>
            <person name="Rivarola-Duarte L."/>
            <person name="Spannagl M."/>
            <person name="Mayer K.F.X."/>
            <person name="Lu F.H."/>
            <person name="Bevan M.W."/>
            <person name="Leroy P."/>
            <person name="Li P."/>
            <person name="You F.M."/>
            <person name="Sun Q."/>
            <person name="Liu Z."/>
            <person name="Lyons E."/>
            <person name="Wicker T."/>
            <person name="Salzberg S.L."/>
            <person name="Devos K.M."/>
            <person name="Dvorak J."/>
        </authorList>
    </citation>
    <scope>NUCLEOTIDE SEQUENCE [LARGE SCALE GENOMIC DNA]</scope>
    <source>
        <strain evidence="1">cv. AL8/78</strain>
    </source>
</reference>
<dbReference type="EnsemblPlants" id="AET7Gv21253500.2">
    <property type="protein sequence ID" value="AET7Gv21253500.2"/>
    <property type="gene ID" value="AET7Gv21253500"/>
</dbReference>
<reference evidence="1" key="4">
    <citation type="submission" date="2019-03" db="UniProtKB">
        <authorList>
            <consortium name="EnsemblPlants"/>
        </authorList>
    </citation>
    <scope>IDENTIFICATION</scope>
</reference>
<organism evidence="1 2">
    <name type="scientific">Aegilops tauschii subsp. strangulata</name>
    <name type="common">Goatgrass</name>
    <dbReference type="NCBI Taxonomy" id="200361"/>
    <lineage>
        <taxon>Eukaryota</taxon>
        <taxon>Viridiplantae</taxon>
        <taxon>Streptophyta</taxon>
        <taxon>Embryophyta</taxon>
        <taxon>Tracheophyta</taxon>
        <taxon>Spermatophyta</taxon>
        <taxon>Magnoliopsida</taxon>
        <taxon>Liliopsida</taxon>
        <taxon>Poales</taxon>
        <taxon>Poaceae</taxon>
        <taxon>BOP clade</taxon>
        <taxon>Pooideae</taxon>
        <taxon>Triticodae</taxon>
        <taxon>Triticeae</taxon>
        <taxon>Triticinae</taxon>
        <taxon>Aegilops</taxon>
    </lineage>
</organism>
<evidence type="ECO:0000313" key="2">
    <source>
        <dbReference type="Proteomes" id="UP000015105"/>
    </source>
</evidence>
<protein>
    <submittedName>
        <fullName evidence="1">Uncharacterized protein</fullName>
    </submittedName>
</protein>
<sequence length="111" mass="11998">ATVAIAAPASSSLAKVGSTGGARRPLILPVPPARIAGQRSRKKMVSWTLALHLTLKATLEGIFQHLNEVIDFYYSQVSILFGLYRVSTVHADGVGRRRSEAVQMAGILYCF</sequence>
<accession>A0A453T5Q6</accession>
<proteinExistence type="predicted"/>
<reference evidence="2" key="2">
    <citation type="journal article" date="2017" name="Nat. Plants">
        <title>The Aegilops tauschii genome reveals multiple impacts of transposons.</title>
        <authorList>
            <person name="Zhao G."/>
            <person name="Zou C."/>
            <person name="Li K."/>
            <person name="Wang K."/>
            <person name="Li T."/>
            <person name="Gao L."/>
            <person name="Zhang X."/>
            <person name="Wang H."/>
            <person name="Yang Z."/>
            <person name="Liu X."/>
            <person name="Jiang W."/>
            <person name="Mao L."/>
            <person name="Kong X."/>
            <person name="Jiao Y."/>
            <person name="Jia J."/>
        </authorList>
    </citation>
    <scope>NUCLEOTIDE SEQUENCE [LARGE SCALE GENOMIC DNA]</scope>
    <source>
        <strain evidence="2">cv. AL8/78</strain>
    </source>
</reference>
<name>A0A453T5Q6_AEGTS</name>
<keyword evidence="2" id="KW-1185">Reference proteome</keyword>
<evidence type="ECO:0000313" key="1">
    <source>
        <dbReference type="EnsemblPlants" id="AET7Gv21253500.2"/>
    </source>
</evidence>
<dbReference type="AlphaFoldDB" id="A0A453T5Q6"/>